<evidence type="ECO:0000313" key="2">
    <source>
        <dbReference type="EMBL" id="AAN82685.1"/>
    </source>
</evidence>
<dbReference type="KEGG" id="ecc:c4249"/>
<reference evidence="2 3" key="1">
    <citation type="journal article" date="2002" name="Proc. Natl. Acad. Sci. U.S.A.">
        <title>Extensive mosaic structure revealed by the complete genome sequence of uropathogenic Escherichia coli.</title>
        <authorList>
            <person name="Welch R.A."/>
            <person name="Burland V."/>
            <person name="Plunkett G.III."/>
            <person name="Redford P."/>
            <person name="Roesch P."/>
            <person name="Rasko D."/>
            <person name="Buckles E.L."/>
            <person name="Liou S.R."/>
            <person name="Boutin A."/>
            <person name="Hackett J."/>
            <person name="Stroud D."/>
            <person name="Mayhew G.F."/>
            <person name="Rose D.J."/>
            <person name="Zhou S."/>
            <person name="Schwartz D.C."/>
            <person name="Perna N.T."/>
            <person name="Mobley H.L."/>
            <person name="Donnenberg M.S."/>
            <person name="Blattner F.R."/>
        </authorList>
    </citation>
    <scope>NUCLEOTIDE SEQUENCE [LARGE SCALE GENOMIC DNA]</scope>
    <source>
        <strain evidence="3">CFT073 / ATCC 700928 / UPEC</strain>
    </source>
</reference>
<keyword evidence="1" id="KW-1133">Transmembrane helix</keyword>
<dbReference type="AlphaFoldDB" id="A0A0H2VD89"/>
<keyword evidence="1" id="KW-0812">Transmembrane</keyword>
<organism evidence="2 3">
    <name type="scientific">Escherichia coli O6:H1 (strain CFT073 / ATCC 700928 / UPEC)</name>
    <dbReference type="NCBI Taxonomy" id="199310"/>
    <lineage>
        <taxon>Bacteria</taxon>
        <taxon>Pseudomonadati</taxon>
        <taxon>Pseudomonadota</taxon>
        <taxon>Gammaproteobacteria</taxon>
        <taxon>Enterobacterales</taxon>
        <taxon>Enterobacteriaceae</taxon>
        <taxon>Escherichia</taxon>
    </lineage>
</organism>
<dbReference type="EMBL" id="AE014075">
    <property type="protein sequence ID" value="AAN82685.1"/>
    <property type="molecule type" value="Genomic_DNA"/>
</dbReference>
<accession>A0A0H2VD89</accession>
<protein>
    <submittedName>
        <fullName evidence="2">Uncharacterized protein</fullName>
    </submittedName>
</protein>
<sequence length="48" mass="5624">MLLCFYVLTNQTVLFLYCTVFTCLIKGLAQYFVMIAIKIPIFQSIKNR</sequence>
<evidence type="ECO:0000313" key="3">
    <source>
        <dbReference type="Proteomes" id="UP000001410"/>
    </source>
</evidence>
<name>A0A0H2VD89_ECOL6</name>
<dbReference type="Proteomes" id="UP000001410">
    <property type="component" value="Chromosome"/>
</dbReference>
<dbReference type="STRING" id="199310.c4249"/>
<proteinExistence type="predicted"/>
<keyword evidence="3" id="KW-1185">Reference proteome</keyword>
<dbReference type="HOGENOM" id="CLU_215791_0_0_6"/>
<feature type="transmembrane region" description="Helical" evidence="1">
    <location>
        <begin position="12"/>
        <end position="37"/>
    </location>
</feature>
<gene>
    <name evidence="2" type="ordered locus">c4249</name>
</gene>
<evidence type="ECO:0000256" key="1">
    <source>
        <dbReference type="SAM" id="Phobius"/>
    </source>
</evidence>
<keyword evidence="1" id="KW-0472">Membrane</keyword>